<dbReference type="PANTHER" id="PTHR43194:SF2">
    <property type="entry name" value="PEROXISOMAL MEMBRANE PROTEIN LPX1"/>
    <property type="match status" value="1"/>
</dbReference>
<dbReference type="SUPFAM" id="SSF53474">
    <property type="entry name" value="alpha/beta-Hydrolases"/>
    <property type="match status" value="1"/>
</dbReference>
<protein>
    <submittedName>
        <fullName evidence="2">Hydrolase</fullName>
    </submittedName>
</protein>
<dbReference type="InterPro" id="IPR029058">
    <property type="entry name" value="AB_hydrolase_fold"/>
</dbReference>
<evidence type="ECO:0000313" key="2">
    <source>
        <dbReference type="EMBL" id="GGM36653.1"/>
    </source>
</evidence>
<dbReference type="GO" id="GO:0016787">
    <property type="term" value="F:hydrolase activity"/>
    <property type="evidence" value="ECO:0007669"/>
    <property type="project" value="UniProtKB-KW"/>
</dbReference>
<evidence type="ECO:0000259" key="1">
    <source>
        <dbReference type="Pfam" id="PF12697"/>
    </source>
</evidence>
<comment type="caution">
    <text evidence="2">The sequence shown here is derived from an EMBL/GenBank/DDBJ whole genome shotgun (WGS) entry which is preliminary data.</text>
</comment>
<organism evidence="2 3">
    <name type="scientific">Deinococcus arenae</name>
    <dbReference type="NCBI Taxonomy" id="1452751"/>
    <lineage>
        <taxon>Bacteria</taxon>
        <taxon>Thermotogati</taxon>
        <taxon>Deinococcota</taxon>
        <taxon>Deinococci</taxon>
        <taxon>Deinococcales</taxon>
        <taxon>Deinococcaceae</taxon>
        <taxon>Deinococcus</taxon>
    </lineage>
</organism>
<accession>A0A8H9L6H5</accession>
<dbReference type="InterPro" id="IPR050228">
    <property type="entry name" value="Carboxylesterase_BioH"/>
</dbReference>
<dbReference type="EMBL" id="BMQG01000003">
    <property type="protein sequence ID" value="GGM36653.1"/>
    <property type="molecule type" value="Genomic_DNA"/>
</dbReference>
<dbReference type="PANTHER" id="PTHR43194">
    <property type="entry name" value="HYDROLASE ALPHA/BETA FOLD FAMILY"/>
    <property type="match status" value="1"/>
</dbReference>
<dbReference type="RefSeq" id="WP_110833028.1">
    <property type="nucleotide sequence ID" value="NZ_BMQG01000003.1"/>
</dbReference>
<dbReference type="PRINTS" id="PR00111">
    <property type="entry name" value="ABHYDROLASE"/>
</dbReference>
<dbReference type="AlphaFoldDB" id="A0A8H9L6H5"/>
<evidence type="ECO:0000313" key="3">
    <source>
        <dbReference type="Proteomes" id="UP000600547"/>
    </source>
</evidence>
<sequence length="235" mass="24643">MSAPVVLVHGFGTSGQLWRPVAAALSGALTPDLPGFGAAAPQGRPGQTTGDLAAALAGQLGPRRDVTLVGHSMGGKVALLVAARWPHLVGRLILVAPSPPTPEPMSGEDRAALRAAHGDAHALRRQYTQITRQPLAPRDMDQLILDGQRASRDAWHAWPDVGSREDISAEVAALPMPVTVLFSEDDPAIPPDVIRREVLGRLPGAQARPVQGSGHLLPLEVPDQVIAALRAADRA</sequence>
<keyword evidence="3" id="KW-1185">Reference proteome</keyword>
<dbReference type="InterPro" id="IPR000073">
    <property type="entry name" value="AB_hydrolase_1"/>
</dbReference>
<gene>
    <name evidence="2" type="ORF">GCM10008956_11430</name>
</gene>
<dbReference type="Pfam" id="PF12697">
    <property type="entry name" value="Abhydrolase_6"/>
    <property type="match status" value="1"/>
</dbReference>
<feature type="domain" description="AB hydrolase-1" evidence="1">
    <location>
        <begin position="5"/>
        <end position="228"/>
    </location>
</feature>
<keyword evidence="2" id="KW-0378">Hydrolase</keyword>
<reference evidence="3" key="1">
    <citation type="journal article" date="2019" name="Int. J. Syst. Evol. Microbiol.">
        <title>The Global Catalogue of Microorganisms (GCM) 10K type strain sequencing project: providing services to taxonomists for standard genome sequencing and annotation.</title>
        <authorList>
            <consortium name="The Broad Institute Genomics Platform"/>
            <consortium name="The Broad Institute Genome Sequencing Center for Infectious Disease"/>
            <person name="Wu L."/>
            <person name="Ma J."/>
        </authorList>
    </citation>
    <scope>NUCLEOTIDE SEQUENCE [LARGE SCALE GENOMIC DNA]</scope>
    <source>
        <strain evidence="3">JCM 31047</strain>
    </source>
</reference>
<proteinExistence type="predicted"/>
<dbReference type="Proteomes" id="UP000600547">
    <property type="component" value="Unassembled WGS sequence"/>
</dbReference>
<dbReference type="Gene3D" id="3.40.50.1820">
    <property type="entry name" value="alpha/beta hydrolase"/>
    <property type="match status" value="1"/>
</dbReference>
<name>A0A8H9L6H5_9DEIO</name>